<keyword evidence="3" id="KW-1185">Reference proteome</keyword>
<protein>
    <submittedName>
        <fullName evidence="2">GNAT family acetyltransferase</fullName>
    </submittedName>
</protein>
<dbReference type="AlphaFoldDB" id="A0A089HL68"/>
<dbReference type="STRING" id="44251.PDUR_12975"/>
<accession>A0A089HL68</accession>
<dbReference type="InterPro" id="IPR000182">
    <property type="entry name" value="GNAT_dom"/>
</dbReference>
<dbReference type="EMBL" id="CP009288">
    <property type="protein sequence ID" value="AIQ12716.1"/>
    <property type="molecule type" value="Genomic_DNA"/>
</dbReference>
<sequence length="146" mass="16396">MLIDIKSKLDSPEVEELLSYAVISDTGELESARAEYRSEAALQLYGWEDEELLVGLIGFEETEDGSIDIRHIAVLPENRGKGYARGMILELLTSRNPRYVIAETEDETAADFYRSLGFMVYSLGESGSGIELLRCVYEVEDSEDEE</sequence>
<name>A0A089HL68_PAEDU</name>
<feature type="domain" description="N-acetyltransferase" evidence="1">
    <location>
        <begin position="1"/>
        <end position="140"/>
    </location>
</feature>
<dbReference type="SUPFAM" id="SSF55729">
    <property type="entry name" value="Acyl-CoA N-acyltransferases (Nat)"/>
    <property type="match status" value="1"/>
</dbReference>
<dbReference type="OrthoDB" id="45853at2"/>
<dbReference type="Pfam" id="PF13508">
    <property type="entry name" value="Acetyltransf_7"/>
    <property type="match status" value="1"/>
</dbReference>
<dbReference type="CDD" id="cd04301">
    <property type="entry name" value="NAT_SF"/>
    <property type="match status" value="1"/>
</dbReference>
<evidence type="ECO:0000259" key="1">
    <source>
        <dbReference type="PROSITE" id="PS51186"/>
    </source>
</evidence>
<evidence type="ECO:0000313" key="3">
    <source>
        <dbReference type="Proteomes" id="UP000029409"/>
    </source>
</evidence>
<organism evidence="2 3">
    <name type="scientific">Paenibacillus durus</name>
    <name type="common">Paenibacillus azotofixans</name>
    <dbReference type="NCBI Taxonomy" id="44251"/>
    <lineage>
        <taxon>Bacteria</taxon>
        <taxon>Bacillati</taxon>
        <taxon>Bacillota</taxon>
        <taxon>Bacilli</taxon>
        <taxon>Bacillales</taxon>
        <taxon>Paenibacillaceae</taxon>
        <taxon>Paenibacillus</taxon>
    </lineage>
</organism>
<proteinExistence type="predicted"/>
<dbReference type="RefSeq" id="WP_042206552.1">
    <property type="nucleotide sequence ID" value="NZ_CP009288.1"/>
</dbReference>
<dbReference type="InterPro" id="IPR016181">
    <property type="entry name" value="Acyl_CoA_acyltransferase"/>
</dbReference>
<dbReference type="Gene3D" id="3.40.630.30">
    <property type="match status" value="1"/>
</dbReference>
<reference evidence="2 3" key="1">
    <citation type="submission" date="2014-08" db="EMBL/GenBank/DDBJ databases">
        <title>Comparative genomics of the Paenibacillus odorifer group.</title>
        <authorList>
            <person name="den Bakker H.C."/>
            <person name="Tsai Y.-C."/>
            <person name="Martin N."/>
            <person name="Korlach J."/>
            <person name="Wiedmann M."/>
        </authorList>
    </citation>
    <scope>NUCLEOTIDE SEQUENCE [LARGE SCALE GENOMIC DNA]</scope>
    <source>
        <strain evidence="2 3">DSM 1735</strain>
    </source>
</reference>
<evidence type="ECO:0000313" key="2">
    <source>
        <dbReference type="EMBL" id="AIQ12716.1"/>
    </source>
</evidence>
<dbReference type="eggNOG" id="COG0456">
    <property type="taxonomic scope" value="Bacteria"/>
</dbReference>
<gene>
    <name evidence="2" type="ORF">PDUR_12975</name>
</gene>
<dbReference type="KEGG" id="pdu:PDUR_12975"/>
<dbReference type="PROSITE" id="PS51186">
    <property type="entry name" value="GNAT"/>
    <property type="match status" value="1"/>
</dbReference>
<dbReference type="GO" id="GO:0016747">
    <property type="term" value="F:acyltransferase activity, transferring groups other than amino-acyl groups"/>
    <property type="evidence" value="ECO:0007669"/>
    <property type="project" value="InterPro"/>
</dbReference>
<keyword evidence="2" id="KW-0808">Transferase</keyword>
<dbReference type="Proteomes" id="UP000029409">
    <property type="component" value="Chromosome"/>
</dbReference>